<dbReference type="EMBL" id="BAABME010004675">
    <property type="protein sequence ID" value="GAA0163177.1"/>
    <property type="molecule type" value="Genomic_DNA"/>
</dbReference>
<comment type="caution">
    <text evidence="1">The sequence shown here is derived from an EMBL/GenBank/DDBJ whole genome shotgun (WGS) entry which is preliminary data.</text>
</comment>
<organism evidence="1 2">
    <name type="scientific">Lithospermum erythrorhizon</name>
    <name type="common">Purple gromwell</name>
    <name type="synonym">Lithospermum officinale var. erythrorhizon</name>
    <dbReference type="NCBI Taxonomy" id="34254"/>
    <lineage>
        <taxon>Eukaryota</taxon>
        <taxon>Viridiplantae</taxon>
        <taxon>Streptophyta</taxon>
        <taxon>Embryophyta</taxon>
        <taxon>Tracheophyta</taxon>
        <taxon>Spermatophyta</taxon>
        <taxon>Magnoliopsida</taxon>
        <taxon>eudicotyledons</taxon>
        <taxon>Gunneridae</taxon>
        <taxon>Pentapetalae</taxon>
        <taxon>asterids</taxon>
        <taxon>lamiids</taxon>
        <taxon>Boraginales</taxon>
        <taxon>Boraginaceae</taxon>
        <taxon>Boraginoideae</taxon>
        <taxon>Lithospermeae</taxon>
        <taxon>Lithospermum</taxon>
    </lineage>
</organism>
<dbReference type="Proteomes" id="UP001454036">
    <property type="component" value="Unassembled WGS sequence"/>
</dbReference>
<dbReference type="AlphaFoldDB" id="A0AAV3QGI1"/>
<proteinExistence type="predicted"/>
<protein>
    <submittedName>
        <fullName evidence="1">Uncharacterized protein</fullName>
    </submittedName>
</protein>
<accession>A0AAV3QGI1</accession>
<evidence type="ECO:0000313" key="1">
    <source>
        <dbReference type="EMBL" id="GAA0163177.1"/>
    </source>
</evidence>
<gene>
    <name evidence="1" type="ORF">LIER_19108</name>
</gene>
<name>A0AAV3QGI1_LITER</name>
<reference evidence="1 2" key="1">
    <citation type="submission" date="2024-01" db="EMBL/GenBank/DDBJ databases">
        <title>The complete chloroplast genome sequence of Lithospermum erythrorhizon: insights into the phylogenetic relationship among Boraginaceae species and the maternal lineages of purple gromwells.</title>
        <authorList>
            <person name="Okada T."/>
            <person name="Watanabe K."/>
        </authorList>
    </citation>
    <scope>NUCLEOTIDE SEQUENCE [LARGE SCALE GENOMIC DNA]</scope>
</reference>
<evidence type="ECO:0000313" key="2">
    <source>
        <dbReference type="Proteomes" id="UP001454036"/>
    </source>
</evidence>
<keyword evidence="2" id="KW-1185">Reference proteome</keyword>
<sequence length="84" mass="9389">MDVLGVDLQLDGDEYPSWVGFEPSRPFTGASTAYLMQVVRDGQLRFSQRFGIGRLDIGDFGLSAFCGRFAIVRLLWEIQDCPPS</sequence>